<reference evidence="6 7" key="1">
    <citation type="journal article" date="2005" name="DNA Res.">
        <title>Complete genome sequence of the facultative anaerobic magnetotactic bacterium Magnetospirillum sp. strain AMB-1.</title>
        <authorList>
            <person name="Matsunaga T."/>
            <person name="Okamura Y."/>
            <person name="Fukuda Y."/>
            <person name="Wahyudi A.T."/>
            <person name="Murase Y."/>
            <person name="Takeyama H."/>
        </authorList>
    </citation>
    <scope>NUCLEOTIDE SEQUENCE [LARGE SCALE GENOMIC DNA]</scope>
    <source>
        <strain evidence="7">ATCC 700264 / AMB-1</strain>
    </source>
</reference>
<feature type="region of interest" description="Disordered" evidence="1">
    <location>
        <begin position="1"/>
        <end position="57"/>
    </location>
</feature>
<feature type="domain" description="PAS" evidence="2">
    <location>
        <begin position="194"/>
        <end position="253"/>
    </location>
</feature>
<accession>Q2VZ50</accession>
<dbReference type="SMART" id="SM00052">
    <property type="entry name" value="EAL"/>
    <property type="match status" value="1"/>
</dbReference>
<name>Q2VZ50_PARM1</name>
<dbReference type="CDD" id="cd01949">
    <property type="entry name" value="GGDEF"/>
    <property type="match status" value="1"/>
</dbReference>
<feature type="compositionally biased region" description="Polar residues" evidence="1">
    <location>
        <begin position="32"/>
        <end position="49"/>
    </location>
</feature>
<dbReference type="InterPro" id="IPR000014">
    <property type="entry name" value="PAS"/>
</dbReference>
<feature type="domain" description="EAL" evidence="4">
    <location>
        <begin position="624"/>
        <end position="879"/>
    </location>
</feature>
<dbReference type="Gene3D" id="3.30.450.20">
    <property type="entry name" value="PAS domain"/>
    <property type="match status" value="3"/>
</dbReference>
<keyword evidence="7" id="KW-1185">Reference proteome</keyword>
<dbReference type="SUPFAM" id="SSF55073">
    <property type="entry name" value="Nucleotide cyclase"/>
    <property type="match status" value="1"/>
</dbReference>
<evidence type="ECO:0000259" key="3">
    <source>
        <dbReference type="PROSITE" id="PS50113"/>
    </source>
</evidence>
<dbReference type="EMBL" id="AP007255">
    <property type="protein sequence ID" value="BAE53125.1"/>
    <property type="molecule type" value="Genomic_DNA"/>
</dbReference>
<dbReference type="InterPro" id="IPR035919">
    <property type="entry name" value="EAL_sf"/>
</dbReference>
<dbReference type="GO" id="GO:0006355">
    <property type="term" value="P:regulation of DNA-templated transcription"/>
    <property type="evidence" value="ECO:0007669"/>
    <property type="project" value="InterPro"/>
</dbReference>
<dbReference type="SUPFAM" id="SSF55785">
    <property type="entry name" value="PYP-like sensor domain (PAS domain)"/>
    <property type="match status" value="3"/>
</dbReference>
<dbReference type="Pfam" id="PF00563">
    <property type="entry name" value="EAL"/>
    <property type="match status" value="1"/>
</dbReference>
<dbReference type="PANTHER" id="PTHR44757">
    <property type="entry name" value="DIGUANYLATE CYCLASE DGCP"/>
    <property type="match status" value="1"/>
</dbReference>
<feature type="domain" description="GGDEF" evidence="5">
    <location>
        <begin position="482"/>
        <end position="615"/>
    </location>
</feature>
<dbReference type="PROSITE" id="PS50112">
    <property type="entry name" value="PAS"/>
    <property type="match status" value="2"/>
</dbReference>
<evidence type="ECO:0000313" key="6">
    <source>
        <dbReference type="EMBL" id="BAE53125.1"/>
    </source>
</evidence>
<dbReference type="NCBIfam" id="TIGR00254">
    <property type="entry name" value="GGDEF"/>
    <property type="match status" value="1"/>
</dbReference>
<dbReference type="InterPro" id="IPR029787">
    <property type="entry name" value="Nucleotide_cyclase"/>
</dbReference>
<dbReference type="InterPro" id="IPR001633">
    <property type="entry name" value="EAL_dom"/>
</dbReference>
<protein>
    <submittedName>
        <fullName evidence="6">Predicted signal transduction protein containing a membrane domain</fullName>
    </submittedName>
</protein>
<evidence type="ECO:0000313" key="7">
    <source>
        <dbReference type="Proteomes" id="UP000007058"/>
    </source>
</evidence>
<evidence type="ECO:0000259" key="5">
    <source>
        <dbReference type="PROSITE" id="PS50887"/>
    </source>
</evidence>
<dbReference type="CDD" id="cd00130">
    <property type="entry name" value="PAS"/>
    <property type="match status" value="3"/>
</dbReference>
<dbReference type="Pfam" id="PF08447">
    <property type="entry name" value="PAS_3"/>
    <property type="match status" value="2"/>
</dbReference>
<dbReference type="Proteomes" id="UP000007058">
    <property type="component" value="Chromosome"/>
</dbReference>
<dbReference type="Gene3D" id="3.30.70.270">
    <property type="match status" value="1"/>
</dbReference>
<dbReference type="Pfam" id="PF00989">
    <property type="entry name" value="PAS"/>
    <property type="match status" value="1"/>
</dbReference>
<dbReference type="KEGG" id="mag:amb4321"/>
<feature type="domain" description="PAC" evidence="3">
    <location>
        <begin position="269"/>
        <end position="319"/>
    </location>
</feature>
<dbReference type="SMART" id="SM00267">
    <property type="entry name" value="GGDEF"/>
    <property type="match status" value="1"/>
</dbReference>
<dbReference type="Pfam" id="PF00990">
    <property type="entry name" value="GGDEF"/>
    <property type="match status" value="1"/>
</dbReference>
<evidence type="ECO:0000256" key="1">
    <source>
        <dbReference type="SAM" id="MobiDB-lite"/>
    </source>
</evidence>
<organism evidence="6 7">
    <name type="scientific">Paramagnetospirillum magneticum (strain ATCC 700264 / AMB-1)</name>
    <name type="common">Magnetospirillum magneticum</name>
    <dbReference type="NCBI Taxonomy" id="342108"/>
    <lineage>
        <taxon>Bacteria</taxon>
        <taxon>Pseudomonadati</taxon>
        <taxon>Pseudomonadota</taxon>
        <taxon>Alphaproteobacteria</taxon>
        <taxon>Rhodospirillales</taxon>
        <taxon>Magnetospirillaceae</taxon>
        <taxon>Paramagnetospirillum</taxon>
    </lineage>
</organism>
<dbReference type="CDD" id="cd01948">
    <property type="entry name" value="EAL"/>
    <property type="match status" value="1"/>
</dbReference>
<dbReference type="PANTHER" id="PTHR44757:SF2">
    <property type="entry name" value="BIOFILM ARCHITECTURE MAINTENANCE PROTEIN MBAA"/>
    <property type="match status" value="1"/>
</dbReference>
<dbReference type="InterPro" id="IPR013767">
    <property type="entry name" value="PAS_fold"/>
</dbReference>
<dbReference type="SMART" id="SM00086">
    <property type="entry name" value="PAC"/>
    <property type="match status" value="3"/>
</dbReference>
<feature type="domain" description="PAC" evidence="3">
    <location>
        <begin position="399"/>
        <end position="450"/>
    </location>
</feature>
<sequence>MVLTAAKSPDTIERVDDFHYSRPQPGKESRVKSSTNSGNEQGASATQASAGLAGGAPCAPSEALPRLVEAEARLDGLTANLPGFAFQRSLGTDGTIHYPWFSPSIRSVLGFAVESMGVNSQGCLHAVHWADRDTHLAEIRRSAAQMDTCREEFRAISAHGEVRWLKGASEPRRQEDGSVIWDGVMVDVTDGRRAELRLEMLMDHAGDSLIVVGSDGTIDSVNAAAEALFGWASSELVGKPFTTLLPQSLHLDDLLESAEVSAGGIVGGGARELMGLRKDGSTFPLELSTTEVRLEGQRLFIGIGRDITERKLTEAALRESEERLRAIAANVPGMVFQRELHPDGSLCFSYVSEGCRAILGLGPEQLIDNPQLFLSLIPEDERSGFYAGLGRSARSMEPFDEEMAVPGSDGRRRWLRGQSRPTLRGDGNVVWDGVMLDVTDSKHAEQRLSFLAYFDPLTRLPNRTAFLERFAAAREIAARDQTMLAVVSVGLDRLGIINATMGHSIGDQVLMAAGDLLRAALSSNDVIARTSGDRFLVLITGLGSKREAMEALERLRASAHATVAAAGQDFDVSAAMGAAVYPRDGDDAETLIKNADAALQLAKVQGPATLQVFTKEISARAAKTLSLQTRLRRAIDQGELIAHYQPQVDLRNGDVVGMEALVRWNSPDLGMVSPADFIPVAEESGLIDGVCEFMLWECTRQNKQWQDEGLPPIPVAVNVSGRQFQYARRLLSACERALVDNRLDSRWLEVELTESSAMRDADNAIAVVNQLKEMGIACSIDDFGTGYSSLSVLKRFPISKLKIDRSFVLDVTTDPNDAAIVDAIIAMAKALRLKVVAEGVEHQEHLDFLRNLGCDQMQGYFFSRPLPADGMRALLAEGRRLHMTEATLHSVTA</sequence>
<dbReference type="InterPro" id="IPR000160">
    <property type="entry name" value="GGDEF_dom"/>
</dbReference>
<feature type="compositionally biased region" description="Basic and acidic residues" evidence="1">
    <location>
        <begin position="10"/>
        <end position="31"/>
    </location>
</feature>
<dbReference type="InterPro" id="IPR052155">
    <property type="entry name" value="Biofilm_reg_signaling"/>
</dbReference>
<dbReference type="Gene3D" id="3.20.20.450">
    <property type="entry name" value="EAL domain"/>
    <property type="match status" value="1"/>
</dbReference>
<dbReference type="InterPro" id="IPR000700">
    <property type="entry name" value="PAS-assoc_C"/>
</dbReference>
<gene>
    <name evidence="6" type="ordered locus">amb4321</name>
</gene>
<dbReference type="InterPro" id="IPR013655">
    <property type="entry name" value="PAS_fold_3"/>
</dbReference>
<feature type="domain" description="PAS" evidence="2">
    <location>
        <begin position="320"/>
        <end position="380"/>
    </location>
</feature>
<dbReference type="InterPro" id="IPR043128">
    <property type="entry name" value="Rev_trsase/Diguanyl_cyclase"/>
</dbReference>
<dbReference type="InterPro" id="IPR035965">
    <property type="entry name" value="PAS-like_dom_sf"/>
</dbReference>
<evidence type="ECO:0000259" key="4">
    <source>
        <dbReference type="PROSITE" id="PS50883"/>
    </source>
</evidence>
<dbReference type="PROSITE" id="PS50113">
    <property type="entry name" value="PAC"/>
    <property type="match status" value="3"/>
</dbReference>
<dbReference type="HOGENOM" id="CLU_000445_70_20_5"/>
<dbReference type="SMART" id="SM00091">
    <property type="entry name" value="PAS"/>
    <property type="match status" value="3"/>
</dbReference>
<dbReference type="AlphaFoldDB" id="Q2VZ50"/>
<dbReference type="SUPFAM" id="SSF141868">
    <property type="entry name" value="EAL domain-like"/>
    <property type="match status" value="1"/>
</dbReference>
<proteinExistence type="predicted"/>
<evidence type="ECO:0000259" key="2">
    <source>
        <dbReference type="PROSITE" id="PS50112"/>
    </source>
</evidence>
<dbReference type="InterPro" id="IPR001610">
    <property type="entry name" value="PAC"/>
</dbReference>
<dbReference type="PROSITE" id="PS50883">
    <property type="entry name" value="EAL"/>
    <property type="match status" value="1"/>
</dbReference>
<dbReference type="PROSITE" id="PS50887">
    <property type="entry name" value="GGDEF"/>
    <property type="match status" value="1"/>
</dbReference>
<dbReference type="STRING" id="342108.amb4321"/>
<dbReference type="FunFam" id="3.20.20.450:FF:000001">
    <property type="entry name" value="Cyclic di-GMP phosphodiesterase yahA"/>
    <property type="match status" value="1"/>
</dbReference>
<feature type="domain" description="PAC" evidence="3">
    <location>
        <begin position="149"/>
        <end position="200"/>
    </location>
</feature>
<dbReference type="NCBIfam" id="TIGR00229">
    <property type="entry name" value="sensory_box"/>
    <property type="match status" value="2"/>
</dbReference>